<comment type="caution">
    <text evidence="1">The sequence shown here is derived from an EMBL/GenBank/DDBJ whole genome shotgun (WGS) entry which is preliminary data.</text>
</comment>
<dbReference type="AlphaFoldDB" id="A0AAV4TJS8"/>
<keyword evidence="2" id="KW-1185">Reference proteome</keyword>
<sequence>MIVFLIRSILFRSIENELVFSEEPYHIRRYVPAVEEWNVSHIVEMGRQSVVFFKSFNESRDSSNCISNYYSFSFTTQVALGRIKGRKLLGDNVCADKCTYT</sequence>
<evidence type="ECO:0000313" key="1">
    <source>
        <dbReference type="EMBL" id="GIY46375.1"/>
    </source>
</evidence>
<reference evidence="1 2" key="1">
    <citation type="submission" date="2021-06" db="EMBL/GenBank/DDBJ databases">
        <title>Caerostris darwini draft genome.</title>
        <authorList>
            <person name="Kono N."/>
            <person name="Arakawa K."/>
        </authorList>
    </citation>
    <scope>NUCLEOTIDE SEQUENCE [LARGE SCALE GENOMIC DNA]</scope>
</reference>
<name>A0AAV4TJS8_9ARAC</name>
<dbReference type="EMBL" id="BPLQ01009762">
    <property type="protein sequence ID" value="GIY46375.1"/>
    <property type="molecule type" value="Genomic_DNA"/>
</dbReference>
<organism evidence="1 2">
    <name type="scientific">Caerostris darwini</name>
    <dbReference type="NCBI Taxonomy" id="1538125"/>
    <lineage>
        <taxon>Eukaryota</taxon>
        <taxon>Metazoa</taxon>
        <taxon>Ecdysozoa</taxon>
        <taxon>Arthropoda</taxon>
        <taxon>Chelicerata</taxon>
        <taxon>Arachnida</taxon>
        <taxon>Araneae</taxon>
        <taxon>Araneomorphae</taxon>
        <taxon>Entelegynae</taxon>
        <taxon>Araneoidea</taxon>
        <taxon>Araneidae</taxon>
        <taxon>Caerostris</taxon>
    </lineage>
</organism>
<gene>
    <name evidence="1" type="ORF">CDAR_408051</name>
</gene>
<accession>A0AAV4TJS8</accession>
<evidence type="ECO:0000313" key="2">
    <source>
        <dbReference type="Proteomes" id="UP001054837"/>
    </source>
</evidence>
<proteinExistence type="predicted"/>
<protein>
    <submittedName>
        <fullName evidence="1">Uncharacterized protein</fullName>
    </submittedName>
</protein>
<dbReference type="Proteomes" id="UP001054837">
    <property type="component" value="Unassembled WGS sequence"/>
</dbReference>